<organism evidence="2 3">
    <name type="scientific">Amycolatopsis taiwanensis</name>
    <dbReference type="NCBI Taxonomy" id="342230"/>
    <lineage>
        <taxon>Bacteria</taxon>
        <taxon>Bacillati</taxon>
        <taxon>Actinomycetota</taxon>
        <taxon>Actinomycetes</taxon>
        <taxon>Pseudonocardiales</taxon>
        <taxon>Pseudonocardiaceae</taxon>
        <taxon>Amycolatopsis</taxon>
    </lineage>
</organism>
<reference evidence="2" key="1">
    <citation type="submission" date="2023-03" db="EMBL/GenBank/DDBJ databases">
        <title>Amycolatopsis taiwanensis NBRC 103393.</title>
        <authorList>
            <person name="Ichikawa N."/>
            <person name="Sato H."/>
            <person name="Tonouchi N."/>
        </authorList>
    </citation>
    <scope>NUCLEOTIDE SEQUENCE</scope>
    <source>
        <strain evidence="2">NBRC 103393</strain>
    </source>
</reference>
<keyword evidence="3" id="KW-1185">Reference proteome</keyword>
<name>A0A9W6R7P8_9PSEU</name>
<dbReference type="Proteomes" id="UP001165136">
    <property type="component" value="Unassembled WGS sequence"/>
</dbReference>
<gene>
    <name evidence="2" type="ORF">Atai01_56910</name>
</gene>
<sequence>MVFVGVLDSAFVLAGVFVGVIDGVFDPDVGLGVDVGVGFGDGVLVGVGVFVGVIDGVFDPDVGLGVDVAFGFGDGDGDGLDVDDEPPSAEALLTADADAVPSTEHKTHNTSPHAAPAANTHSIRRSDRATVIRPPPPG</sequence>
<feature type="region of interest" description="Disordered" evidence="1">
    <location>
        <begin position="96"/>
        <end position="138"/>
    </location>
</feature>
<evidence type="ECO:0000313" key="3">
    <source>
        <dbReference type="Proteomes" id="UP001165136"/>
    </source>
</evidence>
<accession>A0A9W6R7P8</accession>
<protein>
    <submittedName>
        <fullName evidence="2">Uncharacterized protein</fullName>
    </submittedName>
</protein>
<dbReference type="EMBL" id="BSTI01000014">
    <property type="protein sequence ID" value="GLY69072.1"/>
    <property type="molecule type" value="Genomic_DNA"/>
</dbReference>
<evidence type="ECO:0000256" key="1">
    <source>
        <dbReference type="SAM" id="MobiDB-lite"/>
    </source>
</evidence>
<dbReference type="RefSeq" id="WP_285488787.1">
    <property type="nucleotide sequence ID" value="NZ_BSTI01000014.1"/>
</dbReference>
<comment type="caution">
    <text evidence="2">The sequence shown here is derived from an EMBL/GenBank/DDBJ whole genome shotgun (WGS) entry which is preliminary data.</text>
</comment>
<proteinExistence type="predicted"/>
<dbReference type="AlphaFoldDB" id="A0A9W6R7P8"/>
<evidence type="ECO:0000313" key="2">
    <source>
        <dbReference type="EMBL" id="GLY69072.1"/>
    </source>
</evidence>